<dbReference type="Pfam" id="PF10009">
    <property type="entry name" value="DUF2252"/>
    <property type="match status" value="1"/>
</dbReference>
<gene>
    <name evidence="1" type="ORF">E3C22_14855</name>
</gene>
<dbReference type="InterPro" id="IPR018721">
    <property type="entry name" value="DUF2252"/>
</dbReference>
<dbReference type="SUPFAM" id="SSF56112">
    <property type="entry name" value="Protein kinase-like (PK-like)"/>
    <property type="match status" value="1"/>
</dbReference>
<dbReference type="PANTHER" id="PTHR39441">
    <property type="entry name" value="DUF2252 DOMAIN-CONTAINING PROTEIN"/>
    <property type="match status" value="1"/>
</dbReference>
<dbReference type="OrthoDB" id="1491115at2"/>
<sequence>MSDFAASMTRFEAWLASRLAGELVVEDLGEKHCKMRCSSFAFLRATYWRWAETIAEICPDLSAAPELLAIGDTHLENFGTWRDAEGRLIWGVNDFDEAARMPYALDIVRLAASALLAKAAKGGPGTGAICRAILRGYEKGIDEPQPTVLERDHKWLRKAVMLPEGERKKFWGKLHDLKPATEPIGQRFDDALRQAMPDPSVEMTFARRTAGLGSLGRPRFVAMADWRGGPVVREAKALLPSAWSLARDGGAAPILAGAIAAGRCRAPDPHYRVLDGVVVRRLSPNSRKLDSEDDLDDLLSEAMLERMGREIAACHADDPAILPAVRADLASRGRGWLRHAAEAAATFVAGEHAGFA</sequence>
<name>A0A4Y8RH07_9HYPH</name>
<dbReference type="Proteomes" id="UP000298179">
    <property type="component" value="Unassembled WGS sequence"/>
</dbReference>
<organism evidence="1 2">
    <name type="scientific">Jiella endophytica</name>
    <dbReference type="NCBI Taxonomy" id="2558362"/>
    <lineage>
        <taxon>Bacteria</taxon>
        <taxon>Pseudomonadati</taxon>
        <taxon>Pseudomonadota</taxon>
        <taxon>Alphaproteobacteria</taxon>
        <taxon>Hyphomicrobiales</taxon>
        <taxon>Aurantimonadaceae</taxon>
        <taxon>Jiella</taxon>
    </lineage>
</organism>
<dbReference type="PANTHER" id="PTHR39441:SF1">
    <property type="entry name" value="DUF2252 DOMAIN-CONTAINING PROTEIN"/>
    <property type="match status" value="1"/>
</dbReference>
<proteinExistence type="predicted"/>
<keyword evidence="2" id="KW-1185">Reference proteome</keyword>
<dbReference type="InterPro" id="IPR011009">
    <property type="entry name" value="Kinase-like_dom_sf"/>
</dbReference>
<accession>A0A4Y8RH07</accession>
<reference evidence="1 2" key="1">
    <citation type="submission" date="2019-03" db="EMBL/GenBank/DDBJ databases">
        <title>Jiella endophytica sp. nov., a novel endophytic bacterium isolated from root of Ficus microcarpa Linn. f.</title>
        <authorList>
            <person name="Tuo L."/>
        </authorList>
    </citation>
    <scope>NUCLEOTIDE SEQUENCE [LARGE SCALE GENOMIC DNA]</scope>
    <source>
        <strain evidence="1 2">CBS5Q-3</strain>
    </source>
</reference>
<evidence type="ECO:0000313" key="2">
    <source>
        <dbReference type="Proteomes" id="UP000298179"/>
    </source>
</evidence>
<dbReference type="EMBL" id="SOZD01000004">
    <property type="protein sequence ID" value="TFF21938.1"/>
    <property type="molecule type" value="Genomic_DNA"/>
</dbReference>
<dbReference type="AlphaFoldDB" id="A0A4Y8RH07"/>
<comment type="caution">
    <text evidence="1">The sequence shown here is derived from an EMBL/GenBank/DDBJ whole genome shotgun (WGS) entry which is preliminary data.</text>
</comment>
<protein>
    <submittedName>
        <fullName evidence="1">DUF2252 domain-containing protein</fullName>
    </submittedName>
</protein>
<dbReference type="RefSeq" id="WP_134762822.1">
    <property type="nucleotide sequence ID" value="NZ_SOZD01000004.1"/>
</dbReference>
<evidence type="ECO:0000313" key="1">
    <source>
        <dbReference type="EMBL" id="TFF21938.1"/>
    </source>
</evidence>